<reference evidence="17" key="1">
    <citation type="submission" date="2022-07" db="EMBL/GenBank/DDBJ databases">
        <title>Characterization of the Novel Bacterium Alteromonas immobilis LMIT006 and Alteromonas gregis LMIT007.</title>
        <authorList>
            <person name="Lin X."/>
        </authorList>
    </citation>
    <scope>NUCLEOTIDE SEQUENCE</scope>
    <source>
        <strain evidence="17">LMIT007</strain>
    </source>
</reference>
<dbReference type="InterPro" id="IPR036890">
    <property type="entry name" value="HATPase_C_sf"/>
</dbReference>
<dbReference type="FunFam" id="3.30.565.10:FF:000010">
    <property type="entry name" value="Sensor histidine kinase RcsC"/>
    <property type="match status" value="1"/>
</dbReference>
<evidence type="ECO:0000256" key="6">
    <source>
        <dbReference type="ARBA" id="ARBA00022741"/>
    </source>
</evidence>
<feature type="domain" description="Histidine kinase" evidence="14">
    <location>
        <begin position="254"/>
        <end position="478"/>
    </location>
</feature>
<accession>A0AA41X0F8</accession>
<dbReference type="GO" id="GO:0000155">
    <property type="term" value="F:phosphorelay sensor kinase activity"/>
    <property type="evidence" value="ECO:0007669"/>
    <property type="project" value="InterPro"/>
</dbReference>
<dbReference type="InterPro" id="IPR003661">
    <property type="entry name" value="HisK_dim/P_dom"/>
</dbReference>
<dbReference type="PANTHER" id="PTHR45339">
    <property type="entry name" value="HYBRID SIGNAL TRANSDUCTION HISTIDINE KINASE J"/>
    <property type="match status" value="1"/>
</dbReference>
<dbReference type="CDD" id="cd17546">
    <property type="entry name" value="REC_hyHK_CKI1_RcsC-like"/>
    <property type="match status" value="1"/>
</dbReference>
<dbReference type="EC" id="2.7.13.3" evidence="3"/>
<name>A0AA41X0F8_9ALTE</name>
<dbReference type="SUPFAM" id="SSF55874">
    <property type="entry name" value="ATPase domain of HSP90 chaperone/DNA topoisomerase II/histidine kinase"/>
    <property type="match status" value="1"/>
</dbReference>
<dbReference type="SMART" id="SM00388">
    <property type="entry name" value="HisKA"/>
    <property type="match status" value="1"/>
</dbReference>
<dbReference type="Gene3D" id="3.30.565.10">
    <property type="entry name" value="Histidine kinase-like ATPase, C-terminal domain"/>
    <property type="match status" value="1"/>
</dbReference>
<dbReference type="Proteomes" id="UP001165413">
    <property type="component" value="Unassembled WGS sequence"/>
</dbReference>
<proteinExistence type="predicted"/>
<evidence type="ECO:0000256" key="3">
    <source>
        <dbReference type="ARBA" id="ARBA00012438"/>
    </source>
</evidence>
<dbReference type="PRINTS" id="PR00344">
    <property type="entry name" value="BCTRLSENSOR"/>
</dbReference>
<dbReference type="InterPro" id="IPR005467">
    <property type="entry name" value="His_kinase_dom"/>
</dbReference>
<dbReference type="Pfam" id="PF00072">
    <property type="entry name" value="Response_reg"/>
    <property type="match status" value="1"/>
</dbReference>
<organism evidence="17 18">
    <name type="scientific">Opacimonas viscosa</name>
    <dbReference type="NCBI Taxonomy" id="2961944"/>
    <lineage>
        <taxon>Bacteria</taxon>
        <taxon>Pseudomonadati</taxon>
        <taxon>Pseudomonadota</taxon>
        <taxon>Gammaproteobacteria</taxon>
        <taxon>Alteromonadales</taxon>
        <taxon>Alteromonadaceae</taxon>
        <taxon>Opacimonas</taxon>
    </lineage>
</organism>
<dbReference type="CDD" id="cd06225">
    <property type="entry name" value="HAMP"/>
    <property type="match status" value="1"/>
</dbReference>
<dbReference type="Pfam" id="PF02518">
    <property type="entry name" value="HATPase_c"/>
    <property type="match status" value="1"/>
</dbReference>
<evidence type="ECO:0000256" key="4">
    <source>
        <dbReference type="ARBA" id="ARBA00022553"/>
    </source>
</evidence>
<dbReference type="AlphaFoldDB" id="A0AA41X0F8"/>
<comment type="subunit">
    <text evidence="10">At low DSF concentrations, interacts with RpfF.</text>
</comment>
<keyword evidence="13" id="KW-0812">Transmembrane</keyword>
<evidence type="ECO:0000313" key="18">
    <source>
        <dbReference type="Proteomes" id="UP001165413"/>
    </source>
</evidence>
<keyword evidence="13" id="KW-0472">Membrane</keyword>
<dbReference type="SMART" id="SM00304">
    <property type="entry name" value="HAMP"/>
    <property type="match status" value="1"/>
</dbReference>
<evidence type="ECO:0000256" key="12">
    <source>
        <dbReference type="PROSITE-ProRule" id="PRU00169"/>
    </source>
</evidence>
<dbReference type="PROSITE" id="PS50110">
    <property type="entry name" value="RESPONSE_REGULATORY"/>
    <property type="match status" value="1"/>
</dbReference>
<dbReference type="GO" id="GO:0005524">
    <property type="term" value="F:ATP binding"/>
    <property type="evidence" value="ECO:0007669"/>
    <property type="project" value="UniProtKB-KW"/>
</dbReference>
<evidence type="ECO:0000259" key="16">
    <source>
        <dbReference type="PROSITE" id="PS50885"/>
    </source>
</evidence>
<dbReference type="Pfam" id="PF00512">
    <property type="entry name" value="HisKA"/>
    <property type="match status" value="1"/>
</dbReference>
<keyword evidence="8 17" id="KW-0067">ATP-binding</keyword>
<dbReference type="Gene3D" id="3.40.50.2300">
    <property type="match status" value="1"/>
</dbReference>
<dbReference type="CDD" id="cd16922">
    <property type="entry name" value="HATPase_EvgS-ArcB-TorS-like"/>
    <property type="match status" value="1"/>
</dbReference>
<feature type="transmembrane region" description="Helical" evidence="13">
    <location>
        <begin position="165"/>
        <end position="184"/>
    </location>
</feature>
<dbReference type="PANTHER" id="PTHR45339:SF1">
    <property type="entry name" value="HYBRID SIGNAL TRANSDUCTION HISTIDINE KINASE J"/>
    <property type="match status" value="1"/>
</dbReference>
<evidence type="ECO:0000256" key="9">
    <source>
        <dbReference type="ARBA" id="ARBA00023012"/>
    </source>
</evidence>
<gene>
    <name evidence="17" type="ORF">NLF92_11840</name>
</gene>
<sequence length="620" mass="68634">MKLTLKLLFFFLPFLVLGLSSVGGYSYIVARDAAYLREQQNLDYLISKVVNSMIEQRYEVLQRSGLASVDSFIQAYQQEVFTELKALQRDTQKDFHITSNETIIFSTLDDLDAAKILLSDIQSPEQLQLTQTLNAKIVFSPWQWQVYVSESSAVVTDTLNTIRNVTAFIIVLAALMCSLILWLITRRTLIRPIQLLQAASQDISQKKHRVNIDLHTTDEFNQLARDMEKMTEAIEDGIKKAEAANHAKSEFLATMSHEIRTPLNGLLGMTSLLKDTELNHKQVEIVDALTLSSKTLSSIINDVLDLSKIEAGQLTIEPTLLDMNELANSIHVVFSHLASDKHTILECVNNVPKSQLLITDAVRVRQIAFNLVANAVKFTQHGSIKITFELSTEPGSPAKDSMLTMTCLDTGIGIASHRQDAVFEAFKQSDSSTTRKYGGTGLGLSIVKKLLERMGGTVTLDSEPGKGSCFVVQLPVQLSDVNMPTEIENSPVFVQQTLRILLVEDNEINAIVAKGFAEKHGHFVLCCLDGKQALEAVAHNNFDVVLMDIHMPVMDGVTATKLIRALPEKGNIPIIGLTAEAFDERHQTFINAGMNSVVTKPVEEATLINSIMQVVIDKPS</sequence>
<feature type="domain" description="Response regulatory" evidence="15">
    <location>
        <begin position="499"/>
        <end position="615"/>
    </location>
</feature>
<dbReference type="Gene3D" id="6.10.340.10">
    <property type="match status" value="1"/>
</dbReference>
<dbReference type="FunFam" id="1.10.287.130:FF:000002">
    <property type="entry name" value="Two-component osmosensing histidine kinase"/>
    <property type="match status" value="1"/>
</dbReference>
<evidence type="ECO:0000256" key="7">
    <source>
        <dbReference type="ARBA" id="ARBA00022777"/>
    </source>
</evidence>
<keyword evidence="18" id="KW-1185">Reference proteome</keyword>
<dbReference type="InterPro" id="IPR001789">
    <property type="entry name" value="Sig_transdc_resp-reg_receiver"/>
</dbReference>
<keyword evidence="7" id="KW-0418">Kinase</keyword>
<comment type="caution">
    <text evidence="17">The sequence shown here is derived from an EMBL/GenBank/DDBJ whole genome shotgun (WGS) entry which is preliminary data.</text>
</comment>
<dbReference type="InterPro" id="IPR036097">
    <property type="entry name" value="HisK_dim/P_sf"/>
</dbReference>
<dbReference type="SMART" id="SM00448">
    <property type="entry name" value="REC"/>
    <property type="match status" value="1"/>
</dbReference>
<evidence type="ECO:0000256" key="5">
    <source>
        <dbReference type="ARBA" id="ARBA00022679"/>
    </source>
</evidence>
<dbReference type="SUPFAM" id="SSF52172">
    <property type="entry name" value="CheY-like"/>
    <property type="match status" value="1"/>
</dbReference>
<dbReference type="SUPFAM" id="SSF47384">
    <property type="entry name" value="Homodimeric domain of signal transducing histidine kinase"/>
    <property type="match status" value="1"/>
</dbReference>
<evidence type="ECO:0000256" key="10">
    <source>
        <dbReference type="ARBA" id="ARBA00064003"/>
    </source>
</evidence>
<dbReference type="RefSeq" id="WP_254102220.1">
    <property type="nucleotide sequence ID" value="NZ_JANATA010000027.1"/>
</dbReference>
<dbReference type="InterPro" id="IPR011006">
    <property type="entry name" value="CheY-like_superfamily"/>
</dbReference>
<evidence type="ECO:0000313" key="17">
    <source>
        <dbReference type="EMBL" id="MCP3429635.1"/>
    </source>
</evidence>
<evidence type="ECO:0000256" key="11">
    <source>
        <dbReference type="ARBA" id="ARBA00068150"/>
    </source>
</evidence>
<comment type="catalytic activity">
    <reaction evidence="1">
        <text>ATP + protein L-histidine = ADP + protein N-phospho-L-histidine.</text>
        <dbReference type="EC" id="2.7.13.3"/>
    </reaction>
</comment>
<keyword evidence="6" id="KW-0547">Nucleotide-binding</keyword>
<dbReference type="InterPro" id="IPR003660">
    <property type="entry name" value="HAMP_dom"/>
</dbReference>
<dbReference type="PROSITE" id="PS50109">
    <property type="entry name" value="HIS_KIN"/>
    <property type="match status" value="1"/>
</dbReference>
<dbReference type="InterPro" id="IPR003594">
    <property type="entry name" value="HATPase_dom"/>
</dbReference>
<dbReference type="CDD" id="cd00082">
    <property type="entry name" value="HisKA"/>
    <property type="match status" value="1"/>
</dbReference>
<evidence type="ECO:0000256" key="1">
    <source>
        <dbReference type="ARBA" id="ARBA00000085"/>
    </source>
</evidence>
<dbReference type="Pfam" id="PF00672">
    <property type="entry name" value="HAMP"/>
    <property type="match status" value="1"/>
</dbReference>
<dbReference type="InterPro" id="IPR004358">
    <property type="entry name" value="Sig_transdc_His_kin-like_C"/>
</dbReference>
<dbReference type="SUPFAM" id="SSF158472">
    <property type="entry name" value="HAMP domain-like"/>
    <property type="match status" value="1"/>
</dbReference>
<feature type="modified residue" description="4-aspartylphosphate" evidence="12">
    <location>
        <position position="548"/>
    </location>
</feature>
<dbReference type="SMART" id="SM00387">
    <property type="entry name" value="HATPase_c"/>
    <property type="match status" value="1"/>
</dbReference>
<dbReference type="EMBL" id="JANATA010000027">
    <property type="protein sequence ID" value="MCP3429635.1"/>
    <property type="molecule type" value="Genomic_DNA"/>
</dbReference>
<dbReference type="PROSITE" id="PS50885">
    <property type="entry name" value="HAMP"/>
    <property type="match status" value="1"/>
</dbReference>
<comment type="subcellular location">
    <subcellularLocation>
        <location evidence="2">Membrane</location>
    </subcellularLocation>
</comment>
<evidence type="ECO:0000256" key="2">
    <source>
        <dbReference type="ARBA" id="ARBA00004370"/>
    </source>
</evidence>
<keyword evidence="9" id="KW-0902">Two-component regulatory system</keyword>
<evidence type="ECO:0000259" key="15">
    <source>
        <dbReference type="PROSITE" id="PS50110"/>
    </source>
</evidence>
<keyword evidence="5" id="KW-0808">Transferase</keyword>
<keyword evidence="4 12" id="KW-0597">Phosphoprotein</keyword>
<evidence type="ECO:0000256" key="8">
    <source>
        <dbReference type="ARBA" id="ARBA00022840"/>
    </source>
</evidence>
<dbReference type="Gene3D" id="1.10.287.130">
    <property type="match status" value="1"/>
</dbReference>
<evidence type="ECO:0000259" key="14">
    <source>
        <dbReference type="PROSITE" id="PS50109"/>
    </source>
</evidence>
<evidence type="ECO:0000256" key="13">
    <source>
        <dbReference type="SAM" id="Phobius"/>
    </source>
</evidence>
<dbReference type="GO" id="GO:0016020">
    <property type="term" value="C:membrane"/>
    <property type="evidence" value="ECO:0007669"/>
    <property type="project" value="UniProtKB-SubCell"/>
</dbReference>
<feature type="domain" description="HAMP" evidence="16">
    <location>
        <begin position="187"/>
        <end position="239"/>
    </location>
</feature>
<protein>
    <recommendedName>
        <fullName evidence="11">Sensory/regulatory protein RpfC</fullName>
        <ecNumber evidence="3">2.7.13.3</ecNumber>
    </recommendedName>
</protein>
<keyword evidence="13" id="KW-1133">Transmembrane helix</keyword>